<gene>
    <name evidence="12" type="primary">LOC113870372</name>
</gene>
<dbReference type="RefSeq" id="XP_027362768.1">
    <property type="nucleotide sequence ID" value="XM_027506967.1"/>
</dbReference>
<dbReference type="Proteomes" id="UP000694853">
    <property type="component" value="Unplaced"/>
</dbReference>
<evidence type="ECO:0000256" key="1">
    <source>
        <dbReference type="ARBA" id="ARBA00000900"/>
    </source>
</evidence>
<feature type="region of interest" description="Disordered" evidence="9">
    <location>
        <begin position="38"/>
        <end position="71"/>
    </location>
</feature>
<dbReference type="PANTHER" id="PTHR46463">
    <property type="entry name" value="ZINC FINGER, RING/FYVE/PHD-TYPE"/>
    <property type="match status" value="1"/>
</dbReference>
<evidence type="ECO:0000256" key="4">
    <source>
        <dbReference type="ARBA" id="ARBA00022723"/>
    </source>
</evidence>
<dbReference type="Pfam" id="PF13639">
    <property type="entry name" value="zf-RING_2"/>
    <property type="match status" value="1"/>
</dbReference>
<evidence type="ECO:0000313" key="12">
    <source>
        <dbReference type="RefSeq" id="XP_027362768.1"/>
    </source>
</evidence>
<dbReference type="GeneID" id="113870372"/>
<feature type="compositionally biased region" description="Polar residues" evidence="9">
    <location>
        <begin position="51"/>
        <end position="71"/>
    </location>
</feature>
<dbReference type="GO" id="GO:0008270">
    <property type="term" value="F:zinc ion binding"/>
    <property type="evidence" value="ECO:0007669"/>
    <property type="project" value="UniProtKB-KW"/>
</dbReference>
<evidence type="ECO:0000256" key="6">
    <source>
        <dbReference type="ARBA" id="ARBA00022786"/>
    </source>
</evidence>
<dbReference type="PROSITE" id="PS50089">
    <property type="entry name" value="ZF_RING_2"/>
    <property type="match status" value="1"/>
</dbReference>
<proteinExistence type="predicted"/>
<keyword evidence="7" id="KW-0862">Zinc</keyword>
<name>A0A8B8M477_ABRPR</name>
<keyword evidence="5 8" id="KW-0863">Zinc-finger</keyword>
<dbReference type="OrthoDB" id="8062037at2759"/>
<dbReference type="SUPFAM" id="SSF57850">
    <property type="entry name" value="RING/U-box"/>
    <property type="match status" value="1"/>
</dbReference>
<dbReference type="InterPro" id="IPR001841">
    <property type="entry name" value="Znf_RING"/>
</dbReference>
<evidence type="ECO:0000256" key="8">
    <source>
        <dbReference type="PROSITE-ProRule" id="PRU00175"/>
    </source>
</evidence>
<dbReference type="PANTHER" id="PTHR46463:SF10">
    <property type="entry name" value="OS01G0926200 PROTEIN"/>
    <property type="match status" value="1"/>
</dbReference>
<comment type="catalytic activity">
    <reaction evidence="1">
        <text>S-ubiquitinyl-[E2 ubiquitin-conjugating enzyme]-L-cysteine + [acceptor protein]-L-lysine = [E2 ubiquitin-conjugating enzyme]-L-cysteine + N(6)-ubiquitinyl-[acceptor protein]-L-lysine.</text>
        <dbReference type="EC" id="2.3.2.27"/>
    </reaction>
</comment>
<evidence type="ECO:0000256" key="3">
    <source>
        <dbReference type="ARBA" id="ARBA00022679"/>
    </source>
</evidence>
<sequence>MGSLCSCFKRKNPEEETVQLSEIANENLTFAISNTSNKAENSPVAVASGEAESSNSNINRLDSGTSKTSQDNVCPTCFEEYSDQNPKIVTKCNHHYHLSCICDWRKRSRTCPACRQELVFDGTK</sequence>
<dbReference type="EC" id="2.3.2.27" evidence="2"/>
<dbReference type="AlphaFoldDB" id="A0A8B8M477"/>
<evidence type="ECO:0000313" key="11">
    <source>
        <dbReference type="Proteomes" id="UP000694853"/>
    </source>
</evidence>
<keyword evidence="6" id="KW-0833">Ubl conjugation pathway</keyword>
<evidence type="ECO:0000256" key="7">
    <source>
        <dbReference type="ARBA" id="ARBA00022833"/>
    </source>
</evidence>
<evidence type="ECO:0000259" key="10">
    <source>
        <dbReference type="PROSITE" id="PS50089"/>
    </source>
</evidence>
<reference evidence="12" key="2">
    <citation type="submission" date="2025-08" db="UniProtKB">
        <authorList>
            <consortium name="RefSeq"/>
        </authorList>
    </citation>
    <scope>IDENTIFICATION</scope>
    <source>
        <tissue evidence="12">Young leaves</tissue>
    </source>
</reference>
<keyword evidence="4" id="KW-0479">Metal-binding</keyword>
<dbReference type="InterPro" id="IPR013083">
    <property type="entry name" value="Znf_RING/FYVE/PHD"/>
</dbReference>
<dbReference type="KEGG" id="aprc:113870372"/>
<dbReference type="GO" id="GO:0061630">
    <property type="term" value="F:ubiquitin protein ligase activity"/>
    <property type="evidence" value="ECO:0007669"/>
    <property type="project" value="UniProtKB-EC"/>
</dbReference>
<organism evidence="11 12">
    <name type="scientific">Abrus precatorius</name>
    <name type="common">Indian licorice</name>
    <name type="synonym">Glycine abrus</name>
    <dbReference type="NCBI Taxonomy" id="3816"/>
    <lineage>
        <taxon>Eukaryota</taxon>
        <taxon>Viridiplantae</taxon>
        <taxon>Streptophyta</taxon>
        <taxon>Embryophyta</taxon>
        <taxon>Tracheophyta</taxon>
        <taxon>Spermatophyta</taxon>
        <taxon>Magnoliopsida</taxon>
        <taxon>eudicotyledons</taxon>
        <taxon>Gunneridae</taxon>
        <taxon>Pentapetalae</taxon>
        <taxon>rosids</taxon>
        <taxon>fabids</taxon>
        <taxon>Fabales</taxon>
        <taxon>Fabaceae</taxon>
        <taxon>Papilionoideae</taxon>
        <taxon>50 kb inversion clade</taxon>
        <taxon>NPAAA clade</taxon>
        <taxon>indigoferoid/millettioid clade</taxon>
        <taxon>Abreae</taxon>
        <taxon>Abrus</taxon>
    </lineage>
</organism>
<keyword evidence="3" id="KW-0808">Transferase</keyword>
<feature type="domain" description="RING-type" evidence="10">
    <location>
        <begin position="74"/>
        <end position="115"/>
    </location>
</feature>
<accession>A0A8B8M477</accession>
<protein>
    <recommendedName>
        <fullName evidence="2">RING-type E3 ubiquitin transferase</fullName>
        <ecNumber evidence="2">2.3.2.27</ecNumber>
    </recommendedName>
</protein>
<evidence type="ECO:0000256" key="5">
    <source>
        <dbReference type="ARBA" id="ARBA00022771"/>
    </source>
</evidence>
<evidence type="ECO:0000256" key="2">
    <source>
        <dbReference type="ARBA" id="ARBA00012483"/>
    </source>
</evidence>
<reference evidence="11" key="1">
    <citation type="journal article" date="2019" name="Toxins">
        <title>Detection of Abrin-Like and Prepropulchellin-Like Toxin Genes and Transcripts Using Whole Genome Sequencing and Full-Length Transcript Sequencing of Abrus precatorius.</title>
        <authorList>
            <person name="Hovde B.T."/>
            <person name="Daligault H.E."/>
            <person name="Hanschen E.R."/>
            <person name="Kunde Y.A."/>
            <person name="Johnson M.B."/>
            <person name="Starkenburg S.R."/>
            <person name="Johnson S.L."/>
        </authorList>
    </citation>
    <scope>NUCLEOTIDE SEQUENCE [LARGE SCALE GENOMIC DNA]</scope>
</reference>
<evidence type="ECO:0000256" key="9">
    <source>
        <dbReference type="SAM" id="MobiDB-lite"/>
    </source>
</evidence>
<keyword evidence="11" id="KW-1185">Reference proteome</keyword>
<dbReference type="Gene3D" id="3.30.40.10">
    <property type="entry name" value="Zinc/RING finger domain, C3HC4 (zinc finger)"/>
    <property type="match status" value="1"/>
</dbReference>
<dbReference type="SMART" id="SM00184">
    <property type="entry name" value="RING"/>
    <property type="match status" value="1"/>
</dbReference>